<evidence type="ECO:0000313" key="6">
    <source>
        <dbReference type="EMBL" id="GER03763.1"/>
    </source>
</evidence>
<keyword evidence="4 6" id="KW-0067">ATP-binding</keyword>
<protein>
    <submittedName>
        <fullName evidence="6">ABC transporter ATP-binding protein</fullName>
    </submittedName>
</protein>
<dbReference type="RefSeq" id="WP_313980034.1">
    <property type="nucleotide sequence ID" value="NZ_BKCN01000005.1"/>
</dbReference>
<dbReference type="InterPro" id="IPR011009">
    <property type="entry name" value="Kinase-like_dom_sf"/>
</dbReference>
<dbReference type="Proteomes" id="UP000324996">
    <property type="component" value="Unassembled WGS sequence"/>
</dbReference>
<comment type="caution">
    <text evidence="6">The sequence shown here is derived from an EMBL/GenBank/DDBJ whole genome shotgun (WGS) entry which is preliminary data.</text>
</comment>
<dbReference type="EMBL" id="BKCN01000005">
    <property type="protein sequence ID" value="GER03763.1"/>
    <property type="molecule type" value="Genomic_DNA"/>
</dbReference>
<evidence type="ECO:0000256" key="3">
    <source>
        <dbReference type="ARBA" id="ARBA00022741"/>
    </source>
</evidence>
<keyword evidence="7" id="KW-1185">Reference proteome</keyword>
<dbReference type="InterPro" id="IPR004147">
    <property type="entry name" value="ABC1_dom"/>
</dbReference>
<proteinExistence type="inferred from homology"/>
<keyword evidence="2" id="KW-0808">Transferase</keyword>
<evidence type="ECO:0000256" key="4">
    <source>
        <dbReference type="ARBA" id="ARBA00022840"/>
    </source>
</evidence>
<dbReference type="PANTHER" id="PTHR43851:SF3">
    <property type="entry name" value="COENZYME Q8"/>
    <property type="match status" value="1"/>
</dbReference>
<dbReference type="SUPFAM" id="SSF56112">
    <property type="entry name" value="Protein kinase-like (PK-like)"/>
    <property type="match status" value="1"/>
</dbReference>
<dbReference type="GO" id="GO:0016740">
    <property type="term" value="F:transferase activity"/>
    <property type="evidence" value="ECO:0007669"/>
    <property type="project" value="UniProtKB-KW"/>
</dbReference>
<feature type="domain" description="ABC1 atypical kinase-like" evidence="5">
    <location>
        <begin position="62"/>
        <end position="298"/>
    </location>
</feature>
<organism evidence="6 7">
    <name type="scientific">Iodidimonas nitroreducens</name>
    <dbReference type="NCBI Taxonomy" id="1236968"/>
    <lineage>
        <taxon>Bacteria</taxon>
        <taxon>Pseudomonadati</taxon>
        <taxon>Pseudomonadota</taxon>
        <taxon>Alphaproteobacteria</taxon>
        <taxon>Iodidimonadales</taxon>
        <taxon>Iodidimonadaceae</taxon>
        <taxon>Iodidimonas</taxon>
    </lineage>
</organism>
<dbReference type="PANTHER" id="PTHR43851">
    <property type="match status" value="1"/>
</dbReference>
<dbReference type="Pfam" id="PF03109">
    <property type="entry name" value="ABC1"/>
    <property type="match status" value="1"/>
</dbReference>
<dbReference type="InterPro" id="IPR034646">
    <property type="entry name" value="ADCK3_dom"/>
</dbReference>
<evidence type="ECO:0000256" key="1">
    <source>
        <dbReference type="ARBA" id="ARBA00009670"/>
    </source>
</evidence>
<keyword evidence="3" id="KW-0547">Nucleotide-binding</keyword>
<reference evidence="6 7" key="1">
    <citation type="submission" date="2019-09" db="EMBL/GenBank/DDBJ databases">
        <title>NBRP : Genome information of microbial organism related human and environment.</title>
        <authorList>
            <person name="Hattori M."/>
            <person name="Oshima K."/>
            <person name="Inaba H."/>
            <person name="Suda W."/>
            <person name="Sakamoto M."/>
            <person name="Iino T."/>
            <person name="Kitahara M."/>
            <person name="Oshida Y."/>
            <person name="Iida T."/>
            <person name="Kudo T."/>
            <person name="Itoh T."/>
            <person name="Ohkuma M."/>
        </authorList>
    </citation>
    <scope>NUCLEOTIDE SEQUENCE [LARGE SCALE GENOMIC DNA]</scope>
    <source>
        <strain evidence="6 7">Q-1</strain>
    </source>
</reference>
<dbReference type="GO" id="GO:0005524">
    <property type="term" value="F:ATP binding"/>
    <property type="evidence" value="ECO:0007669"/>
    <property type="project" value="UniProtKB-KW"/>
</dbReference>
<comment type="similarity">
    <text evidence="1">Belongs to the protein kinase superfamily. ADCK protein kinase family.</text>
</comment>
<dbReference type="GO" id="GO:0006744">
    <property type="term" value="P:ubiquinone biosynthetic process"/>
    <property type="evidence" value="ECO:0007669"/>
    <property type="project" value="TreeGrafter"/>
</dbReference>
<sequence length="423" mass="47214">MGGVGARMASGRMLGRAVDQQALGADLRQALGSLKGPVMKIAQILSTIPDALPRDMAAELAQLQAQAPSMGAQFVKRRMRAELGSGWSERFQSFEREACAAASLGQVHRAIGPGGEDLAVKLQYPDMASTVEADLAQLDWLLSLYKRYDRSIDTRHIREELAARLREELDYGREARHITLYRAMLADEPQVHVPALYPDLSTDRLLTMGWLQGSPLLHFKDADLETRNRLAIHLFRAWYIPFHRYGVIHGDPHLGNYTARDDLAINLLDFGCVRVFPPAFVGGVIDLYRALRDGDRDLAAHAYESWGFQNLSDELIDVLNIWATFLYAPLMEDRPRLINAAEQPGQYGAETAAKVHKKLKELGPVTPPREFVFMDRAAIGLGGVFLHLRAEVNWYQLFQGIIEDFSVESLAIRQARALAEAGL</sequence>
<evidence type="ECO:0000256" key="2">
    <source>
        <dbReference type="ARBA" id="ARBA00022679"/>
    </source>
</evidence>
<evidence type="ECO:0000259" key="5">
    <source>
        <dbReference type="Pfam" id="PF03109"/>
    </source>
</evidence>
<gene>
    <name evidence="6" type="ORF">JCM17846_14450</name>
</gene>
<accession>A0A5A7N618</accession>
<evidence type="ECO:0000313" key="7">
    <source>
        <dbReference type="Proteomes" id="UP000324996"/>
    </source>
</evidence>
<dbReference type="AlphaFoldDB" id="A0A5A7N618"/>
<name>A0A5A7N618_9PROT</name>
<dbReference type="CDD" id="cd13970">
    <property type="entry name" value="ABC1_ADCK3"/>
    <property type="match status" value="1"/>
</dbReference>
<dbReference type="InterPro" id="IPR051409">
    <property type="entry name" value="Atypical_kinase_ADCK"/>
</dbReference>